<dbReference type="Pfam" id="PF00078">
    <property type="entry name" value="RVT_1"/>
    <property type="match status" value="1"/>
</dbReference>
<proteinExistence type="predicted"/>
<name>A0A6I2QWW1_FLAPL</name>
<evidence type="ECO:0000313" key="2">
    <source>
        <dbReference type="EMBL" id="MSB18405.1"/>
    </source>
</evidence>
<evidence type="ECO:0000313" key="3">
    <source>
        <dbReference type="Proteomes" id="UP000434475"/>
    </source>
</evidence>
<dbReference type="Proteomes" id="UP000434475">
    <property type="component" value="Unassembled WGS sequence"/>
</dbReference>
<organism evidence="2 3">
    <name type="scientific">Flavonifractor plautii</name>
    <name type="common">Fusobacterium plautii</name>
    <dbReference type="NCBI Taxonomy" id="292800"/>
    <lineage>
        <taxon>Bacteria</taxon>
        <taxon>Bacillati</taxon>
        <taxon>Bacillota</taxon>
        <taxon>Clostridia</taxon>
        <taxon>Eubacteriales</taxon>
        <taxon>Oscillospiraceae</taxon>
        <taxon>Flavonifractor</taxon>
    </lineage>
</organism>
<dbReference type="InterPro" id="IPR000477">
    <property type="entry name" value="RT_dom"/>
</dbReference>
<dbReference type="EMBL" id="WKPR01000003">
    <property type="protein sequence ID" value="MSB18405.1"/>
    <property type="molecule type" value="Genomic_DNA"/>
</dbReference>
<dbReference type="SUPFAM" id="SSF56672">
    <property type="entry name" value="DNA/RNA polymerases"/>
    <property type="match status" value="1"/>
</dbReference>
<gene>
    <name evidence="2" type="ORF">GKE97_02610</name>
</gene>
<accession>A0A6I2QWW1</accession>
<dbReference type="PROSITE" id="PS50878">
    <property type="entry name" value="RT_POL"/>
    <property type="match status" value="1"/>
</dbReference>
<dbReference type="RefSeq" id="WP_172697171.1">
    <property type="nucleotide sequence ID" value="NZ_WKPR01000003.1"/>
</dbReference>
<protein>
    <recommendedName>
        <fullName evidence="1">Reverse transcriptase domain-containing protein</fullName>
    </recommendedName>
</protein>
<evidence type="ECO:0000259" key="1">
    <source>
        <dbReference type="PROSITE" id="PS50878"/>
    </source>
</evidence>
<dbReference type="InterPro" id="IPR043502">
    <property type="entry name" value="DNA/RNA_pol_sf"/>
</dbReference>
<feature type="domain" description="Reverse transcriptase" evidence="1">
    <location>
        <begin position="70"/>
        <end position="301"/>
    </location>
</feature>
<dbReference type="AlphaFoldDB" id="A0A6I2QWW1"/>
<sequence>MTSEERREARYQRRKAKRQARQIARSAAVGGLQDVFTYRKMFFYGLKCCNGVRWKQSTQNFENHLFSGTARRRREILSGTWKPMKCNHFTLRERGKVRPIDAPHITDRQIHKVLCNEALIPLYNPSMIYDNGASQKKKGLHWAYHRLAEQLRWHYRRFGRAGAVFLLDLKGFFPNAPHKAIYQRHQQLILDPGLRAMADKIIATSPCPVLGRGMPLGVEPSQQEMVALPSSIDNWIKCQASVHVAGHYMDDYYIVLPDIEALKKLAREVVRRFETMGIRVNKRKCKIIPLTKSFRFCKVRYTLTESGHVRKNGCRDGIKRSRRKLKFFQREIVAGRRTLADAAEFMQSQRSYYRNFDDHGRLLRLERLAYAIFGGALCSKSSKPTAERALA</sequence>
<reference evidence="2 3" key="1">
    <citation type="journal article" date="2019" name="Nat. Med.">
        <title>A library of human gut bacterial isolates paired with longitudinal multiomics data enables mechanistic microbiome research.</title>
        <authorList>
            <person name="Poyet M."/>
            <person name="Groussin M."/>
            <person name="Gibbons S.M."/>
            <person name="Avila-Pacheco J."/>
            <person name="Jiang X."/>
            <person name="Kearney S.M."/>
            <person name="Perrotta A.R."/>
            <person name="Berdy B."/>
            <person name="Zhao S."/>
            <person name="Lieberman T.D."/>
            <person name="Swanson P.K."/>
            <person name="Smith M."/>
            <person name="Roesemann S."/>
            <person name="Alexander J.E."/>
            <person name="Rich S.A."/>
            <person name="Livny J."/>
            <person name="Vlamakis H."/>
            <person name="Clish C."/>
            <person name="Bullock K."/>
            <person name="Deik A."/>
            <person name="Scott J."/>
            <person name="Pierce K.A."/>
            <person name="Xavier R.J."/>
            <person name="Alm E.J."/>
        </authorList>
    </citation>
    <scope>NUCLEOTIDE SEQUENCE [LARGE SCALE GENOMIC DNA]</scope>
    <source>
        <strain evidence="2 3">BIOML-A2</strain>
    </source>
</reference>
<comment type="caution">
    <text evidence="2">The sequence shown here is derived from an EMBL/GenBank/DDBJ whole genome shotgun (WGS) entry which is preliminary data.</text>
</comment>